<gene>
    <name evidence="3" type="ORF">PGO_146730</name>
</gene>
<dbReference type="EMBL" id="BDQF01000015">
    <property type="protein sequence ID" value="GAW83875.1"/>
    <property type="molecule type" value="Genomic_DNA"/>
</dbReference>
<name>A0A1Y1JQT2_PLAGO</name>
<feature type="compositionally biased region" description="Low complexity" evidence="1">
    <location>
        <begin position="11"/>
        <end position="25"/>
    </location>
</feature>
<dbReference type="RefSeq" id="XP_028546464.1">
    <property type="nucleotide sequence ID" value="XM_028690663.1"/>
</dbReference>
<accession>A0A1Y1JQT2</accession>
<reference evidence="4" key="1">
    <citation type="submission" date="2017-04" db="EMBL/GenBank/DDBJ databases">
        <title>Plasmodium gonderi genome.</title>
        <authorList>
            <person name="Arisue N."/>
            <person name="Honma H."/>
            <person name="Kawai S."/>
            <person name="Tougan T."/>
            <person name="Tanabe K."/>
            <person name="Horii T."/>
        </authorList>
    </citation>
    <scope>NUCLEOTIDE SEQUENCE [LARGE SCALE GENOMIC DNA]</scope>
    <source>
        <strain evidence="4">ATCC 30045</strain>
    </source>
</reference>
<keyword evidence="2" id="KW-0472">Membrane</keyword>
<sequence>MGKQSESLPFKKNVSSSNKTKSTNVDSHTILDRENSEVSFQNSSSNLLDQTRKRKNSSHKFYMYSRKIITVLNYIFCILGIICAWGVIDSLVQIISGMQVYLSLACYSIILLFSLAFLTFYIYFVDRDYRPCDFF</sequence>
<keyword evidence="2" id="KW-0812">Transmembrane</keyword>
<dbReference type="GeneID" id="39750621"/>
<evidence type="ECO:0000256" key="2">
    <source>
        <dbReference type="SAM" id="Phobius"/>
    </source>
</evidence>
<evidence type="ECO:0000313" key="4">
    <source>
        <dbReference type="Proteomes" id="UP000195521"/>
    </source>
</evidence>
<feature type="transmembrane region" description="Helical" evidence="2">
    <location>
        <begin position="100"/>
        <end position="124"/>
    </location>
</feature>
<protein>
    <submittedName>
        <fullName evidence="3">Uncharacterized protein</fullName>
    </submittedName>
</protein>
<dbReference type="Proteomes" id="UP000195521">
    <property type="component" value="Unassembled WGS sequence"/>
</dbReference>
<dbReference type="OMA" id="YRPCDFF"/>
<feature type="transmembrane region" description="Helical" evidence="2">
    <location>
        <begin position="68"/>
        <end position="88"/>
    </location>
</feature>
<keyword evidence="4" id="KW-1185">Reference proteome</keyword>
<comment type="caution">
    <text evidence="3">The sequence shown here is derived from an EMBL/GenBank/DDBJ whole genome shotgun (WGS) entry which is preliminary data.</text>
</comment>
<feature type="region of interest" description="Disordered" evidence="1">
    <location>
        <begin position="1"/>
        <end position="28"/>
    </location>
</feature>
<proteinExistence type="predicted"/>
<organism evidence="3 4">
    <name type="scientific">Plasmodium gonderi</name>
    <dbReference type="NCBI Taxonomy" id="77519"/>
    <lineage>
        <taxon>Eukaryota</taxon>
        <taxon>Sar</taxon>
        <taxon>Alveolata</taxon>
        <taxon>Apicomplexa</taxon>
        <taxon>Aconoidasida</taxon>
        <taxon>Haemosporida</taxon>
        <taxon>Plasmodiidae</taxon>
        <taxon>Plasmodium</taxon>
        <taxon>Plasmodium (Plasmodium)</taxon>
    </lineage>
</organism>
<keyword evidence="2" id="KW-1133">Transmembrane helix</keyword>
<dbReference type="AlphaFoldDB" id="A0A1Y1JQT2"/>
<evidence type="ECO:0000256" key="1">
    <source>
        <dbReference type="SAM" id="MobiDB-lite"/>
    </source>
</evidence>
<evidence type="ECO:0000313" key="3">
    <source>
        <dbReference type="EMBL" id="GAW83875.1"/>
    </source>
</evidence>
<dbReference type="OrthoDB" id="375351at2759"/>